<dbReference type="GO" id="GO:0016491">
    <property type="term" value="F:oxidoreductase activity"/>
    <property type="evidence" value="ECO:0007669"/>
    <property type="project" value="UniProtKB-KW"/>
</dbReference>
<evidence type="ECO:0000259" key="2">
    <source>
        <dbReference type="Pfam" id="PF02754"/>
    </source>
</evidence>
<reference evidence="4" key="1">
    <citation type="submission" date="2012-11" db="EMBL/GenBank/DDBJ databases">
        <authorList>
            <person name="Lucero-Rivera Y.E."/>
            <person name="Tovar-Ramirez D."/>
        </authorList>
    </citation>
    <scope>NUCLEOTIDE SEQUENCE [LARGE SCALE GENOMIC DNA]</scope>
    <source>
        <strain evidence="4">Araruama</strain>
    </source>
</reference>
<dbReference type="Gene3D" id="1.20.1050.140">
    <property type="match status" value="1"/>
</dbReference>
<proteinExistence type="predicted"/>
<evidence type="ECO:0000313" key="3">
    <source>
        <dbReference type="EMBL" id="ETR69534.1"/>
    </source>
</evidence>
<dbReference type="Gene3D" id="3.40.50.11810">
    <property type="match status" value="1"/>
</dbReference>
<comment type="caution">
    <text evidence="3">The sequence shown here is derived from an EMBL/GenBank/DDBJ whole genome shotgun (WGS) entry which is preliminary data.</text>
</comment>
<feature type="domain" description="Cysteine-rich" evidence="2">
    <location>
        <begin position="146"/>
        <end position="235"/>
    </location>
</feature>
<dbReference type="PANTHER" id="PTHR42947:SF1">
    <property type="entry name" value="COB--COM HETERODISULFIDE REDUCTASE SUBUNIT B 1"/>
    <property type="match status" value="1"/>
</dbReference>
<protein>
    <submittedName>
        <fullName evidence="3">CoB--CoM heterodisulfide reductase subunit B</fullName>
    </submittedName>
</protein>
<keyword evidence="1" id="KW-0560">Oxidoreductase</keyword>
<sequence length="283" mass="31825">MEIAYYPGCSLKQSSNLYDKQTRVVLSRLGISIKEIDDWNCCGATSAGKIDDFLAIAMPARNIGIAERKGFSEMVIPCSACYSRTLVAQKKLADDPALKQRINDGLFRKVRGDIKISSILEILARIPKKTFKQKMTKKFKQLNAVCYYGCMLTRFPIDVTVPDDIENPQTMEQILKIIGVHALDWNYKTACCGASAAMNDPDTAMMLMHKIIADAIERGAECFVVTCPMCQMNLDVHQDKVCEKHDINKRLPVYFLTELIGLVLGMDIQDLQIDRHFIQMADA</sequence>
<dbReference type="Proteomes" id="UP000189670">
    <property type="component" value="Unassembled WGS sequence"/>
</dbReference>
<name>A0A1V1P401_9BACT</name>
<accession>A0A1V1P401</accession>
<dbReference type="PANTHER" id="PTHR42947">
    <property type="entry name" value="COB--COM HETERODISULFIDE REDUCTASE SUBUNIT B 1"/>
    <property type="match status" value="1"/>
</dbReference>
<dbReference type="InterPro" id="IPR004017">
    <property type="entry name" value="Cys_rich_dom"/>
</dbReference>
<organism evidence="3 4">
    <name type="scientific">Candidatus Magnetoglobus multicellularis str. Araruama</name>
    <dbReference type="NCBI Taxonomy" id="890399"/>
    <lineage>
        <taxon>Bacteria</taxon>
        <taxon>Pseudomonadati</taxon>
        <taxon>Thermodesulfobacteriota</taxon>
        <taxon>Desulfobacteria</taxon>
        <taxon>Desulfobacterales</taxon>
        <taxon>Desulfobacteraceae</taxon>
        <taxon>Candidatus Magnetoglobus</taxon>
    </lineage>
</organism>
<dbReference type="InterPro" id="IPR051278">
    <property type="entry name" value="HdrB/HdrD_reductase"/>
</dbReference>
<dbReference type="EMBL" id="ATBP01000620">
    <property type="protein sequence ID" value="ETR69534.1"/>
    <property type="molecule type" value="Genomic_DNA"/>
</dbReference>
<gene>
    <name evidence="3" type="ORF">OMM_03878</name>
</gene>
<evidence type="ECO:0000313" key="4">
    <source>
        <dbReference type="Proteomes" id="UP000189670"/>
    </source>
</evidence>
<feature type="domain" description="Cysteine-rich" evidence="2">
    <location>
        <begin position="3"/>
        <end position="82"/>
    </location>
</feature>
<dbReference type="Pfam" id="PF02754">
    <property type="entry name" value="CCG"/>
    <property type="match status" value="2"/>
</dbReference>
<dbReference type="AlphaFoldDB" id="A0A1V1P401"/>
<evidence type="ECO:0000256" key="1">
    <source>
        <dbReference type="ARBA" id="ARBA00023002"/>
    </source>
</evidence>